<dbReference type="Proteomes" id="UP001362999">
    <property type="component" value="Unassembled WGS sequence"/>
</dbReference>
<sequence length="60" mass="6328">MSSASIFAALAVLENARVIEKTKTVVFDGQIYLGSSIGAAIGSLRYFNSDNQDFADVVVG</sequence>
<accession>A0AAV9ZEH2</accession>
<evidence type="ECO:0000313" key="2">
    <source>
        <dbReference type="Proteomes" id="UP001362999"/>
    </source>
</evidence>
<dbReference type="AlphaFoldDB" id="A0AAV9ZEH2"/>
<protein>
    <submittedName>
        <fullName evidence="1">Uncharacterized protein</fullName>
    </submittedName>
</protein>
<proteinExistence type="predicted"/>
<evidence type="ECO:0000313" key="1">
    <source>
        <dbReference type="EMBL" id="KAK6980847.1"/>
    </source>
</evidence>
<dbReference type="EMBL" id="JAWWNJ010000156">
    <property type="protein sequence ID" value="KAK6980847.1"/>
    <property type="molecule type" value="Genomic_DNA"/>
</dbReference>
<keyword evidence="2" id="KW-1185">Reference proteome</keyword>
<comment type="caution">
    <text evidence="1">The sequence shown here is derived from an EMBL/GenBank/DDBJ whole genome shotgun (WGS) entry which is preliminary data.</text>
</comment>
<reference evidence="1 2" key="1">
    <citation type="journal article" date="2024" name="J Genomics">
        <title>Draft genome sequencing and assembly of Favolaschia claudopus CIRM-BRFM 2984 isolated from oak limbs.</title>
        <authorList>
            <person name="Navarro D."/>
            <person name="Drula E."/>
            <person name="Chaduli D."/>
            <person name="Cazenave R."/>
            <person name="Ahrendt S."/>
            <person name="Wang J."/>
            <person name="Lipzen A."/>
            <person name="Daum C."/>
            <person name="Barry K."/>
            <person name="Grigoriev I.V."/>
            <person name="Favel A."/>
            <person name="Rosso M.N."/>
            <person name="Martin F."/>
        </authorList>
    </citation>
    <scope>NUCLEOTIDE SEQUENCE [LARGE SCALE GENOMIC DNA]</scope>
    <source>
        <strain evidence="1 2">CIRM-BRFM 2984</strain>
    </source>
</reference>
<gene>
    <name evidence="1" type="ORF">R3P38DRAFT_2579500</name>
</gene>
<name>A0AAV9ZEH2_9AGAR</name>
<organism evidence="1 2">
    <name type="scientific">Favolaschia claudopus</name>
    <dbReference type="NCBI Taxonomy" id="2862362"/>
    <lineage>
        <taxon>Eukaryota</taxon>
        <taxon>Fungi</taxon>
        <taxon>Dikarya</taxon>
        <taxon>Basidiomycota</taxon>
        <taxon>Agaricomycotina</taxon>
        <taxon>Agaricomycetes</taxon>
        <taxon>Agaricomycetidae</taxon>
        <taxon>Agaricales</taxon>
        <taxon>Marasmiineae</taxon>
        <taxon>Mycenaceae</taxon>
        <taxon>Favolaschia</taxon>
    </lineage>
</organism>